<feature type="transmembrane region" description="Helical" evidence="10">
    <location>
        <begin position="787"/>
        <end position="804"/>
    </location>
</feature>
<feature type="region of interest" description="Disordered" evidence="11">
    <location>
        <begin position="890"/>
        <end position="948"/>
    </location>
</feature>
<evidence type="ECO:0000256" key="4">
    <source>
        <dbReference type="ARBA" id="ARBA00022538"/>
    </source>
</evidence>
<feature type="transmembrane region" description="Helical" evidence="10">
    <location>
        <begin position="87"/>
        <end position="112"/>
    </location>
</feature>
<dbReference type="Proteomes" id="UP001642406">
    <property type="component" value="Unassembled WGS sequence"/>
</dbReference>
<evidence type="ECO:0000313" key="12">
    <source>
        <dbReference type="EMBL" id="CAK7228105.1"/>
    </source>
</evidence>
<evidence type="ECO:0000256" key="6">
    <source>
        <dbReference type="ARBA" id="ARBA00022958"/>
    </source>
</evidence>
<dbReference type="EMBL" id="CAWUHC010000070">
    <property type="protein sequence ID" value="CAK7228105.1"/>
    <property type="molecule type" value="Genomic_DNA"/>
</dbReference>
<evidence type="ECO:0000256" key="10">
    <source>
        <dbReference type="PIRNR" id="PIRNR002450"/>
    </source>
</evidence>
<keyword evidence="6 10" id="KW-0630">Potassium</keyword>
<dbReference type="InterPro" id="IPR015958">
    <property type="entry name" value="Trk1_fungi"/>
</dbReference>
<keyword evidence="3 10" id="KW-0813">Transport</keyword>
<dbReference type="NCBIfam" id="TIGR00934">
    <property type="entry name" value="2a38euk"/>
    <property type="match status" value="1"/>
</dbReference>
<comment type="subcellular location">
    <subcellularLocation>
        <location evidence="1">Membrane</location>
        <topology evidence="1">Multi-pass membrane protein</topology>
    </subcellularLocation>
</comment>
<dbReference type="InterPro" id="IPR003445">
    <property type="entry name" value="Cat_transpt"/>
</dbReference>
<keyword evidence="9 10" id="KW-0472">Membrane</keyword>
<sequence>MESLRDIVTSQLRSMRPAFFAKKPHFNFITVHYFYVIGLAILGSVLIYGPGRGNLAYIDALAFASGGATQAGLNTVNVNLLTTYQQAVIFVIAGIANPIVIHSFVVLLRLYWFEKRFQHIVNEARLRRGTISKSKSKYLTDPARLEDGVNGRHITVMHNGARSRLANDGTYLGPMASAATDGPSHDHEGANGSAYATGSAANGDTVAPKFTLTEPLESRRPEIKFAPTVKRSDGVDDDLTKIPPRLTDEEHIAILERQRRNQDDDEVLRIPGPRDAERGVLPSTVMRGESGEEDEYASSPVLTHRIRRRSDSSEESLQLDGPSKSSSNKSRSRGSSGNKNNNEQDTSDENRGRQRLQQAITIQEPVKPSRSEELHDNMHAAAHVVSAFRPRRPHGHSNSDDASVNGGNLHQTSSGRSKRRQTIDTFKRVFSRDKEDEPTPYLSWEPTLGRNSAFLGLSEEQREELGGIEYRSLKTLALVLFSYYWGFWLLGVVSLLPWILKNNTYGSIVDEASQSRVWWGFFTPHSAFMDLGFTLTPDSMNSFNTAIFPLLLMAFLIVIGNTGFPVMLRFVIWVLSNIVPRGSGIYEELKFLLDHPRRCFTLLFPSGATWWLFWLLVILNGIDLLFFIVLDLGSGPVFSLPPGIRVLDGLFQAFSTRTAGFSCVNLAEVHPAVQASYMIMMYISVFPIAISVRRTNVYEEKSLGVYPGHEIDEPANGTDLEYVGAHLRRQLSFDLWFLSVGFFILTISEGSKLQANEFQMFAVLFEVVSAYGTVGMSLGYSGGDASLCSQFSVVGKLVIIAMMIRGRHRGLPYGLDRAILLPSESLNEKEAAAAEAELARGVSFMTAATRRGSAVSLPTQGAPTIRGSSMNRERRRSRSIERVNSNLLTQFLHPGPPKHSLHVPQPPRRSFSEANIEEAMGHSSGIDFADHNPQQAQHPLQPQQSPQQ</sequence>
<keyword evidence="5 10" id="KW-0812">Transmembrane</keyword>
<accession>A0ABP0C8Z3</accession>
<evidence type="ECO:0000256" key="1">
    <source>
        <dbReference type="ARBA" id="ARBA00004141"/>
    </source>
</evidence>
<comment type="caution">
    <text evidence="12">The sequence shown here is derived from an EMBL/GenBank/DDBJ whole genome shotgun (WGS) entry which is preliminary data.</text>
</comment>
<evidence type="ECO:0000256" key="3">
    <source>
        <dbReference type="ARBA" id="ARBA00022448"/>
    </source>
</evidence>
<evidence type="ECO:0000256" key="5">
    <source>
        <dbReference type="ARBA" id="ARBA00022692"/>
    </source>
</evidence>
<feature type="transmembrane region" description="Helical" evidence="10">
    <location>
        <begin position="476"/>
        <end position="500"/>
    </location>
</feature>
<feature type="transmembrane region" description="Helical" evidence="10">
    <location>
        <begin position="600"/>
        <end position="630"/>
    </location>
</feature>
<proteinExistence type="inferred from homology"/>
<evidence type="ECO:0000256" key="8">
    <source>
        <dbReference type="ARBA" id="ARBA00023065"/>
    </source>
</evidence>
<protein>
    <recommendedName>
        <fullName evidence="10">Potassium transport protein</fullName>
    </recommendedName>
</protein>
<evidence type="ECO:0000256" key="9">
    <source>
        <dbReference type="ARBA" id="ARBA00023136"/>
    </source>
</evidence>
<evidence type="ECO:0000313" key="13">
    <source>
        <dbReference type="Proteomes" id="UP001642406"/>
    </source>
</evidence>
<feature type="region of interest" description="Disordered" evidence="11">
    <location>
        <begin position="176"/>
        <end position="200"/>
    </location>
</feature>
<feature type="transmembrane region" description="Helical" evidence="10">
    <location>
        <begin position="731"/>
        <end position="748"/>
    </location>
</feature>
<keyword evidence="7 10" id="KW-1133">Transmembrane helix</keyword>
<organism evidence="12 13">
    <name type="scientific">Sporothrix bragantina</name>
    <dbReference type="NCBI Taxonomy" id="671064"/>
    <lineage>
        <taxon>Eukaryota</taxon>
        <taxon>Fungi</taxon>
        <taxon>Dikarya</taxon>
        <taxon>Ascomycota</taxon>
        <taxon>Pezizomycotina</taxon>
        <taxon>Sordariomycetes</taxon>
        <taxon>Sordariomycetidae</taxon>
        <taxon>Ophiostomatales</taxon>
        <taxon>Ophiostomataceae</taxon>
        <taxon>Sporothrix</taxon>
    </lineage>
</organism>
<evidence type="ECO:0000256" key="11">
    <source>
        <dbReference type="SAM" id="MobiDB-lite"/>
    </source>
</evidence>
<dbReference type="InterPro" id="IPR004773">
    <property type="entry name" value="K/Na_transp_Trk1/HKT1"/>
</dbReference>
<dbReference type="PANTHER" id="PTHR31064:SF30">
    <property type="entry name" value="HIGH-AFFINITY POTASSIUM TRANSPORT PROTEIN-RELATED"/>
    <property type="match status" value="1"/>
</dbReference>
<dbReference type="InterPro" id="IPR051143">
    <property type="entry name" value="TrkH_K-transport"/>
</dbReference>
<dbReference type="PIRSF" id="PIRSF002450">
    <property type="entry name" value="K+_transpter_TRK"/>
    <property type="match status" value="1"/>
</dbReference>
<feature type="region of interest" description="Disordered" evidence="11">
    <location>
        <begin position="256"/>
        <end position="353"/>
    </location>
</feature>
<keyword evidence="13" id="KW-1185">Reference proteome</keyword>
<feature type="compositionally biased region" description="Basic and acidic residues" evidence="11">
    <location>
        <begin position="230"/>
        <end position="244"/>
    </location>
</feature>
<evidence type="ECO:0000256" key="2">
    <source>
        <dbReference type="ARBA" id="ARBA00009137"/>
    </source>
</evidence>
<feature type="transmembrane region" description="Helical" evidence="10">
    <location>
        <begin position="26"/>
        <end position="48"/>
    </location>
</feature>
<feature type="transmembrane region" description="Helical" evidence="10">
    <location>
        <begin position="760"/>
        <end position="780"/>
    </location>
</feature>
<evidence type="ECO:0000256" key="7">
    <source>
        <dbReference type="ARBA" id="ARBA00022989"/>
    </source>
</evidence>
<feature type="compositionally biased region" description="Polar residues" evidence="11">
    <location>
        <begin position="400"/>
        <end position="415"/>
    </location>
</feature>
<dbReference type="Pfam" id="PF02386">
    <property type="entry name" value="TrkH"/>
    <property type="match status" value="1"/>
</dbReference>
<gene>
    <name evidence="12" type="primary">TRK1</name>
    <name evidence="12" type="ORF">SBRCBS47491_006791</name>
</gene>
<feature type="region of interest" description="Disordered" evidence="11">
    <location>
        <begin position="853"/>
        <end position="878"/>
    </location>
</feature>
<name>A0ABP0C8Z3_9PEZI</name>
<feature type="transmembrane region" description="Helical" evidence="10">
    <location>
        <begin position="675"/>
        <end position="692"/>
    </location>
</feature>
<feature type="region of interest" description="Disordered" evidence="11">
    <location>
        <begin position="390"/>
        <end position="422"/>
    </location>
</feature>
<feature type="compositionally biased region" description="Low complexity" evidence="11">
    <location>
        <begin position="933"/>
        <end position="948"/>
    </location>
</feature>
<keyword evidence="8 10" id="KW-0406">Ion transport</keyword>
<keyword evidence="4 10" id="KW-0633">Potassium transport</keyword>
<feature type="region of interest" description="Disordered" evidence="11">
    <location>
        <begin position="225"/>
        <end position="244"/>
    </location>
</feature>
<feature type="compositionally biased region" description="Low complexity" evidence="11">
    <location>
        <begin position="323"/>
        <end position="341"/>
    </location>
</feature>
<comment type="similarity">
    <text evidence="2 10">Belongs to the TrkH potassium transport family.</text>
</comment>
<dbReference type="PANTHER" id="PTHR31064">
    <property type="entry name" value="POTASSIUM TRANSPORT PROTEIN DDB_G0292412-RELATED"/>
    <property type="match status" value="1"/>
</dbReference>
<feature type="transmembrane region" description="Helical" evidence="10">
    <location>
        <begin position="546"/>
        <end position="579"/>
    </location>
</feature>
<reference evidence="12 13" key="1">
    <citation type="submission" date="2024-01" db="EMBL/GenBank/DDBJ databases">
        <authorList>
            <person name="Allen C."/>
            <person name="Tagirdzhanova G."/>
        </authorList>
    </citation>
    <scope>NUCLEOTIDE SEQUENCE [LARGE SCALE GENOMIC DNA]</scope>
</reference>